<comment type="subcellular location">
    <subcellularLocation>
        <location evidence="1">Nucleus</location>
    </subcellularLocation>
</comment>
<dbReference type="RefSeq" id="XP_035340032.1">
    <property type="nucleotide sequence ID" value="XM_035484139.1"/>
</dbReference>
<evidence type="ECO:0000256" key="4">
    <source>
        <dbReference type="SAM" id="MobiDB-lite"/>
    </source>
</evidence>
<feature type="compositionally biased region" description="Low complexity" evidence="4">
    <location>
        <begin position="816"/>
        <end position="828"/>
    </location>
</feature>
<evidence type="ECO:0000313" key="7">
    <source>
        <dbReference type="Proteomes" id="UP000509510"/>
    </source>
</evidence>
<dbReference type="Proteomes" id="UP000509510">
    <property type="component" value="Chromosome I"/>
</dbReference>
<dbReference type="InterPro" id="IPR053949">
    <property type="entry name" value="SBE2/SBE22_M"/>
</dbReference>
<sequence length="1271" mass="140774">MATALLSSPNSPPDLTGSKSSKSSSFHSSSHTSGPDIGFADASNFEEIGLADEPELPYADNMNNSKYPHSRSRAGSRATSRPRSVSRVGSMASLNSAPPVPAVPTPKPARDLTQKKQFNPPMLKTQGMMGMNQRGLDPRMLKNGRRSKKSPSPNGHMHSSRPPRSRSVSPAGGVVPQPAARSPSPSAASVNLSPLAAHTPRQSSMQPSRKTVKELENEFNDSDDELPDDASLWNVPLSPRPPTERPQSRSNSPENDSPKPLPLSHAVSQDNLDPARSKSRSSSSRHSPGAKSRLQLSRSASAGPERGQISPRNPRTYSYNLAMAELSEEAKVLTQTLEYHADDSGRKREERVQNGTASERSSIDSRRKSSGAAVELPPLQKSNIMIDPLPVSKEKERVLSRTRPSWLPPKDPLEEKKHLKEYKRMMAQSKETEKKKAAKAAAEKCEKDSTREALQRIWEDNVLPNWDAVISEPRTRELWWRGVTPRCRGAVWQRAIANELSLTEESYQKALQRAKDLRSKDQDANETARRMRENLAAISRDVSSAFPDLHLFQEGGPLRDTLIDVLEAYAMYRSDVGYAYGLHTIAALLVLQLPTPSSAFIVMANALNRPLPLAFLTHDRGAMTRTYSLASATLRYKFPKLYTHLHDTVQLSDDEIWEPMFRSLFTNGLDLECVSRVWDCWAFEGDRIIIRAGVAILGCLQTQLLGLGSSDAKSREELKHVVGWGPHDIGAIIGSGSSSSSSKNTKTRHSSPTPIMGYGGGQFSNAGVGQQQHYYWILNLSSDEDSFMNEYIIKNLLLLLLLYSNRRRYSMPSRSTATLGTTTTTTTTNAVRKTPRTSAYFTRSTTRKKKEKKKQGLHTDDSPKKDGDGKSCSDEQAHILTVSGLPLDDAVVQSTGDDYDGVERAESSASAKLGNKTLTDRFTRADECFQQIAVDVEDPVAPQNTLDDTHHTHESAAANEPKQDITLSKEITDTKPNRFKSASPRKNPLPPPPKLSPYFPKPLPLIDASCLPFPPISASSFGLIQEQLSHSPFRLLIATIFLNRTRGPVAIPVLFQLFQKYPTIQTMADANHADIVTVIRSLGFQNQRASKFIALAQTWLSNPPQRGKRYRKLHYPCKRDGLDIGADEVVVGEGDGDARVAWEIAHLPGVGAYAIDSWRIFCRDILVLDDETATTTHYYEPEWKRVLPQDKELRAYLTWMWLKEGWLWDPETGNKTPADAGMMERAERGGVAYEAPNGNWVLESVAASSGECEREKHVVPVRRAGFSLAYS</sequence>
<dbReference type="Gene3D" id="1.10.10.750">
    <property type="entry name" value="Ypt/Rab-GAP domain of gyp1p, domain 1"/>
    <property type="match status" value="1"/>
</dbReference>
<dbReference type="Pfam" id="PF22874">
    <property type="entry name" value="SBE2_M"/>
    <property type="match status" value="1"/>
</dbReference>
<keyword evidence="2" id="KW-0539">Nucleus</keyword>
<feature type="region of interest" description="Disordered" evidence="4">
    <location>
        <begin position="337"/>
        <end position="387"/>
    </location>
</feature>
<dbReference type="InterPro" id="IPR011257">
    <property type="entry name" value="DNA_glycosylase"/>
</dbReference>
<evidence type="ECO:0000256" key="2">
    <source>
        <dbReference type="ARBA" id="ARBA00023242"/>
    </source>
</evidence>
<dbReference type="Gene3D" id="1.10.340.30">
    <property type="entry name" value="Hypothetical protein, domain 2"/>
    <property type="match status" value="1"/>
</dbReference>
<feature type="region of interest" description="Disordered" evidence="4">
    <location>
        <begin position="814"/>
        <end position="873"/>
    </location>
</feature>
<dbReference type="PROSITE" id="PS50086">
    <property type="entry name" value="TBC_RABGAP"/>
    <property type="match status" value="1"/>
</dbReference>
<dbReference type="FunFam" id="1.10.8.270:FF:000034">
    <property type="entry name" value="TBC (Tre-2/Bub2/Cdc16) domain family"/>
    <property type="match status" value="1"/>
</dbReference>
<dbReference type="GO" id="GO:0005634">
    <property type="term" value="C:nucleus"/>
    <property type="evidence" value="ECO:0007669"/>
    <property type="project" value="UniProtKB-SubCell"/>
</dbReference>
<dbReference type="GO" id="GO:0003824">
    <property type="term" value="F:catalytic activity"/>
    <property type="evidence" value="ECO:0007669"/>
    <property type="project" value="InterPro"/>
</dbReference>
<feature type="compositionally biased region" description="Acidic residues" evidence="4">
    <location>
        <begin position="217"/>
        <end position="228"/>
    </location>
</feature>
<dbReference type="GO" id="GO:0006285">
    <property type="term" value="P:base-excision repair, AP site formation"/>
    <property type="evidence" value="ECO:0007669"/>
    <property type="project" value="UniProtKB-ARBA"/>
</dbReference>
<dbReference type="GeneID" id="55988446"/>
<dbReference type="PANTHER" id="PTHR15074">
    <property type="entry name" value="METHYL-CPG-BINDING PROTEIN"/>
    <property type="match status" value="1"/>
</dbReference>
<feature type="compositionally biased region" description="Basic and acidic residues" evidence="4">
    <location>
        <begin position="339"/>
        <end position="352"/>
    </location>
</feature>
<feature type="compositionally biased region" description="Pro residues" evidence="4">
    <location>
        <begin position="98"/>
        <end position="107"/>
    </location>
</feature>
<dbReference type="InterPro" id="IPR045138">
    <property type="entry name" value="MeCP2/MBD4"/>
</dbReference>
<feature type="compositionally biased region" description="Low complexity" evidence="4">
    <location>
        <begin position="165"/>
        <end position="189"/>
    </location>
</feature>
<dbReference type="PANTHER" id="PTHR15074:SF0">
    <property type="entry name" value="METHYL-CPG-BINDING DOMAIN PROTEIN 4-LIKE PROTEIN"/>
    <property type="match status" value="1"/>
</dbReference>
<protein>
    <recommendedName>
        <fullName evidence="5">Rab-GAP TBC domain-containing protein</fullName>
    </recommendedName>
</protein>
<organism evidence="6 7">
    <name type="scientific">Talaromyces rugulosus</name>
    <name type="common">Penicillium rugulosum</name>
    <dbReference type="NCBI Taxonomy" id="121627"/>
    <lineage>
        <taxon>Eukaryota</taxon>
        <taxon>Fungi</taxon>
        <taxon>Dikarya</taxon>
        <taxon>Ascomycota</taxon>
        <taxon>Pezizomycotina</taxon>
        <taxon>Eurotiomycetes</taxon>
        <taxon>Eurotiomycetidae</taxon>
        <taxon>Eurotiales</taxon>
        <taxon>Trichocomaceae</taxon>
        <taxon>Talaromyces</taxon>
        <taxon>Talaromyces sect. Islandici</taxon>
    </lineage>
</organism>
<feature type="compositionally biased region" description="Basic residues" evidence="4">
    <location>
        <begin position="845"/>
        <end position="856"/>
    </location>
</feature>
<dbReference type="OrthoDB" id="289721at2759"/>
<dbReference type="Gene3D" id="1.10.472.80">
    <property type="entry name" value="Ypt/Rab-GAP domain of gyp1p, domain 3"/>
    <property type="match status" value="1"/>
</dbReference>
<dbReference type="Gene3D" id="1.10.8.270">
    <property type="entry name" value="putative rabgap domain of human tbc1 domain family member 14 like domains"/>
    <property type="match status" value="1"/>
</dbReference>
<evidence type="ECO:0000256" key="1">
    <source>
        <dbReference type="ARBA" id="ARBA00004123"/>
    </source>
</evidence>
<feature type="coiled-coil region" evidence="3">
    <location>
        <begin position="500"/>
        <end position="534"/>
    </location>
</feature>
<dbReference type="SUPFAM" id="SSF47923">
    <property type="entry name" value="Ypt/Rab-GAP domain of gyp1p"/>
    <property type="match status" value="2"/>
</dbReference>
<dbReference type="KEGG" id="trg:TRUGW13939_00933"/>
<feature type="compositionally biased region" description="Low complexity" evidence="4">
    <location>
        <begin position="280"/>
        <end position="293"/>
    </location>
</feature>
<accession>A0A7H8QKW7</accession>
<dbReference type="InterPro" id="IPR003265">
    <property type="entry name" value="HhH-GPD_domain"/>
</dbReference>
<keyword evidence="3" id="KW-0175">Coiled coil</keyword>
<dbReference type="FunFam" id="1.10.10.750:FF:000013">
    <property type="entry name" value="Similar to TBC domain protein"/>
    <property type="match status" value="1"/>
</dbReference>
<keyword evidence="7" id="KW-1185">Reference proteome</keyword>
<evidence type="ECO:0000313" key="6">
    <source>
        <dbReference type="EMBL" id="QKX53853.1"/>
    </source>
</evidence>
<dbReference type="InterPro" id="IPR000195">
    <property type="entry name" value="Rab-GAP-TBC_dom"/>
</dbReference>
<feature type="domain" description="Rab-GAP TBC" evidence="5">
    <location>
        <begin position="482"/>
        <end position="685"/>
    </location>
</feature>
<feature type="region of interest" description="Disordered" evidence="4">
    <location>
        <begin position="1"/>
        <end position="316"/>
    </location>
</feature>
<dbReference type="EMBL" id="CP055898">
    <property type="protein sequence ID" value="QKX53853.1"/>
    <property type="molecule type" value="Genomic_DNA"/>
</dbReference>
<reference evidence="7" key="1">
    <citation type="submission" date="2020-06" db="EMBL/GenBank/DDBJ databases">
        <title>A chromosome-scale genome assembly of Talaromyces rugulosus W13939.</title>
        <authorList>
            <person name="Wang B."/>
            <person name="Guo L."/>
            <person name="Ye K."/>
            <person name="Wang L."/>
        </authorList>
    </citation>
    <scope>NUCLEOTIDE SEQUENCE [LARGE SCALE GENOMIC DNA]</scope>
    <source>
        <strain evidence="7">W13939</strain>
    </source>
</reference>
<feature type="compositionally biased region" description="Low complexity" evidence="4">
    <location>
        <begin position="16"/>
        <end position="34"/>
    </location>
</feature>
<feature type="compositionally biased region" description="Polar residues" evidence="4">
    <location>
        <begin position="200"/>
        <end position="209"/>
    </location>
</feature>
<name>A0A7H8QKW7_TALRU</name>
<dbReference type="AlphaFoldDB" id="A0A7H8QKW7"/>
<dbReference type="GO" id="GO:0003677">
    <property type="term" value="F:DNA binding"/>
    <property type="evidence" value="ECO:0007669"/>
    <property type="project" value="InterPro"/>
</dbReference>
<dbReference type="Pfam" id="PF00730">
    <property type="entry name" value="HhH-GPD"/>
    <property type="match status" value="1"/>
</dbReference>
<feature type="region of interest" description="Disordered" evidence="4">
    <location>
        <begin position="943"/>
        <end position="993"/>
    </location>
</feature>
<proteinExistence type="predicted"/>
<evidence type="ECO:0000256" key="3">
    <source>
        <dbReference type="SAM" id="Coils"/>
    </source>
</evidence>
<dbReference type="SMART" id="SM00164">
    <property type="entry name" value="TBC"/>
    <property type="match status" value="1"/>
</dbReference>
<dbReference type="InterPro" id="IPR035969">
    <property type="entry name" value="Rab-GAP_TBC_sf"/>
</dbReference>
<feature type="compositionally biased region" description="Basic and acidic residues" evidence="4">
    <location>
        <begin position="857"/>
        <end position="873"/>
    </location>
</feature>
<evidence type="ECO:0000259" key="5">
    <source>
        <dbReference type="PROSITE" id="PS50086"/>
    </source>
</evidence>
<gene>
    <name evidence="6" type="ORF">TRUGW13939_00933</name>
</gene>
<dbReference type="SUPFAM" id="SSF48150">
    <property type="entry name" value="DNA-glycosylase"/>
    <property type="match status" value="1"/>
</dbReference>
<dbReference type="Pfam" id="PF00566">
    <property type="entry name" value="RabGAP-TBC"/>
    <property type="match status" value="1"/>
</dbReference>